<dbReference type="Pfam" id="PF05035">
    <property type="entry name" value="DGOK"/>
    <property type="match status" value="1"/>
</dbReference>
<name>A0ABT1D3R4_9PROT</name>
<evidence type="ECO:0000313" key="2">
    <source>
        <dbReference type="Proteomes" id="UP001523392"/>
    </source>
</evidence>
<dbReference type="InterPro" id="IPR042258">
    <property type="entry name" value="DGOK_N"/>
</dbReference>
<evidence type="ECO:0000313" key="1">
    <source>
        <dbReference type="EMBL" id="MCO6415915.1"/>
    </source>
</evidence>
<keyword evidence="2" id="KW-1185">Reference proteome</keyword>
<accession>A0ABT1D3R4</accession>
<dbReference type="RefSeq" id="WP_252952527.1">
    <property type="nucleotide sequence ID" value="NZ_JAFIRR010000039.1"/>
</dbReference>
<organism evidence="1 2">
    <name type="scientific">Siccirubricoccus soli</name>
    <dbReference type="NCBI Taxonomy" id="2899147"/>
    <lineage>
        <taxon>Bacteria</taxon>
        <taxon>Pseudomonadati</taxon>
        <taxon>Pseudomonadota</taxon>
        <taxon>Alphaproteobacteria</taxon>
        <taxon>Acetobacterales</taxon>
        <taxon>Roseomonadaceae</taxon>
        <taxon>Siccirubricoccus</taxon>
    </lineage>
</organism>
<dbReference type="InterPro" id="IPR007729">
    <property type="entry name" value="DGOK"/>
</dbReference>
<proteinExistence type="predicted"/>
<sequence>MIGIDWGTSSFRAYRLAADGRILDRVAREAGILAIPAGGFPAALEAAIGPWLAAGERRVLLCGMVGSRQGWVEAPYLPCPAGPAEIAAALTRIPYDQAELLLVPGLSTRDAGGVPDVMRGEETKLIGLLAALGSAPALACLPGTHSKWARLEGGRIAGFATQMTGELRAVLLAHSILGRMAEEGPTVEAAFRRGVRRAGEAGGLLHQLFGTRGLGLMGELLPAETSSYLSGLLIGHELRAVLAEAPPAGPIHLAGAEALAAAYALAFAECGLDWRMQDPDLAAHGLHLIAETLA</sequence>
<gene>
    <name evidence="1" type="ORF">JYK14_06955</name>
</gene>
<dbReference type="Gene3D" id="3.30.420.310">
    <property type="entry name" value="2-keto-3-deoxy-galactonokinase, C-terminal domain"/>
    <property type="match status" value="1"/>
</dbReference>
<reference evidence="1 2" key="1">
    <citation type="submission" date="2021-12" db="EMBL/GenBank/DDBJ databases">
        <title>Siccirubricoccus leaddurans sp. nov., a high concentration Zn2+ tolerance bacterium.</title>
        <authorList>
            <person name="Cao Y."/>
        </authorList>
    </citation>
    <scope>NUCLEOTIDE SEQUENCE [LARGE SCALE GENOMIC DNA]</scope>
    <source>
        <strain evidence="1 2">KC 17139</strain>
    </source>
</reference>
<protein>
    <submittedName>
        <fullName evidence="1">2-dehydro-3-deoxygalactonokinase</fullName>
    </submittedName>
</protein>
<dbReference type="Gene3D" id="3.30.420.300">
    <property type="entry name" value="2-keto-3-deoxy-galactonokinase, substrate binding domain"/>
    <property type="match status" value="1"/>
</dbReference>
<dbReference type="CDD" id="cd24012">
    <property type="entry name" value="ASKHA_NBD_KDGal-kinase"/>
    <property type="match status" value="1"/>
</dbReference>
<dbReference type="InterPro" id="IPR042257">
    <property type="entry name" value="DGOK_C"/>
</dbReference>
<comment type="caution">
    <text evidence="1">The sequence shown here is derived from an EMBL/GenBank/DDBJ whole genome shotgun (WGS) entry which is preliminary data.</text>
</comment>
<dbReference type="EMBL" id="JAFIRR010000039">
    <property type="protein sequence ID" value="MCO6415915.1"/>
    <property type="molecule type" value="Genomic_DNA"/>
</dbReference>
<dbReference type="Proteomes" id="UP001523392">
    <property type="component" value="Unassembled WGS sequence"/>
</dbReference>